<accession>A0A7Y9I8G4</accession>
<keyword evidence="1" id="KW-0472">Membrane</keyword>
<feature type="transmembrane region" description="Helical" evidence="1">
    <location>
        <begin position="357"/>
        <end position="379"/>
    </location>
</feature>
<dbReference type="AlphaFoldDB" id="A0A7Y9I8G4"/>
<name>A0A7Y9I8G4_9ACTN</name>
<feature type="transmembrane region" description="Helical" evidence="1">
    <location>
        <begin position="273"/>
        <end position="294"/>
    </location>
</feature>
<dbReference type="RefSeq" id="WP_179752914.1">
    <property type="nucleotide sequence ID" value="NZ_JACCBU010000001.1"/>
</dbReference>
<evidence type="ECO:0000313" key="3">
    <source>
        <dbReference type="Proteomes" id="UP000569914"/>
    </source>
</evidence>
<feature type="transmembrane region" description="Helical" evidence="1">
    <location>
        <begin position="189"/>
        <end position="212"/>
    </location>
</feature>
<protein>
    <submittedName>
        <fullName evidence="2">Uncharacterized protein</fullName>
    </submittedName>
</protein>
<keyword evidence="1" id="KW-0812">Transmembrane</keyword>
<reference evidence="2 3" key="1">
    <citation type="submission" date="2020-07" db="EMBL/GenBank/DDBJ databases">
        <title>Sequencing the genomes of 1000 actinobacteria strains.</title>
        <authorList>
            <person name="Klenk H.-P."/>
        </authorList>
    </citation>
    <scope>NUCLEOTIDE SEQUENCE [LARGE SCALE GENOMIC DNA]</scope>
    <source>
        <strain evidence="2 3">DSM 22083</strain>
    </source>
</reference>
<dbReference type="Proteomes" id="UP000569914">
    <property type="component" value="Unassembled WGS sequence"/>
</dbReference>
<dbReference type="EMBL" id="JACCBU010000001">
    <property type="protein sequence ID" value="NYE72249.1"/>
    <property type="molecule type" value="Genomic_DNA"/>
</dbReference>
<sequence>MNPLSQLWTDIRILIVDTIKVWWRLFPQLAVIFLLGWLGFQVSLKFAAFVEGQNVWLTIAIFSFGFLTKLVPIVLMLRLVGRELGIREMIPEEDNAQDDRDNSITHLLAVTLLPFMGIYAAFGQLNDAANELWINQMVRNSAIGTDTVINHLGNIARDQPLLMLAVVVGTYVVRRGVDLLHDKTGWRVLGIGVALLEAFFMLVVVFGGVRLIQTIINWVMSRAFVGWLATARDTIRDVLALLPFRVPELIDQVVRFYLDNVWPSFWEVVSQPIIWLAVAALVYGTHVMSVAELWRSRKPLANRLRGATAFDDRSDRRRFRGIKPPSAPVQRAMVEFKEAVLGDIDDKYLPTINSVRLILRAGVIFLGAYVIVYAIHQILDNYLRLLVKGVVGGHDIDFWVPFDPLLDLIYTLPFEPLRICLLAVAFRRCLELFRARAHPADRLPAAALVQVAA</sequence>
<feature type="transmembrane region" description="Helical" evidence="1">
    <location>
        <begin position="160"/>
        <end position="177"/>
    </location>
</feature>
<comment type="caution">
    <text evidence="2">The sequence shown here is derived from an EMBL/GenBank/DDBJ whole genome shotgun (WGS) entry which is preliminary data.</text>
</comment>
<gene>
    <name evidence="2" type="ORF">BKA15_003578</name>
</gene>
<evidence type="ECO:0000313" key="2">
    <source>
        <dbReference type="EMBL" id="NYE72249.1"/>
    </source>
</evidence>
<proteinExistence type="predicted"/>
<feature type="transmembrane region" description="Helical" evidence="1">
    <location>
        <begin position="55"/>
        <end position="81"/>
    </location>
</feature>
<keyword evidence="1" id="KW-1133">Transmembrane helix</keyword>
<evidence type="ECO:0000256" key="1">
    <source>
        <dbReference type="SAM" id="Phobius"/>
    </source>
</evidence>
<organism evidence="2 3">
    <name type="scientific">Microlunatus parietis</name>
    <dbReference type="NCBI Taxonomy" id="682979"/>
    <lineage>
        <taxon>Bacteria</taxon>
        <taxon>Bacillati</taxon>
        <taxon>Actinomycetota</taxon>
        <taxon>Actinomycetes</taxon>
        <taxon>Propionibacteriales</taxon>
        <taxon>Propionibacteriaceae</taxon>
        <taxon>Microlunatus</taxon>
    </lineage>
</organism>
<feature type="transmembrane region" description="Helical" evidence="1">
    <location>
        <begin position="408"/>
        <end position="426"/>
    </location>
</feature>
<feature type="transmembrane region" description="Helical" evidence="1">
    <location>
        <begin position="21"/>
        <end position="40"/>
    </location>
</feature>
<keyword evidence="3" id="KW-1185">Reference proteome</keyword>
<feature type="transmembrane region" description="Helical" evidence="1">
    <location>
        <begin position="102"/>
        <end position="122"/>
    </location>
</feature>